<accession>A0A2R4CB90</accession>
<protein>
    <submittedName>
        <fullName evidence="1">Uncharacterized protein</fullName>
    </submittedName>
</protein>
<keyword evidence="2" id="KW-1185">Reference proteome</keyword>
<dbReference type="Proteomes" id="UP000240505">
    <property type="component" value="Chromosome"/>
</dbReference>
<dbReference type="EMBL" id="CP028324">
    <property type="protein sequence ID" value="AVR96914.1"/>
    <property type="molecule type" value="Genomic_DNA"/>
</dbReference>
<organism evidence="1 2">
    <name type="scientific">Pseudoduganella armeniaca</name>
    <dbReference type="NCBI Taxonomy" id="2072590"/>
    <lineage>
        <taxon>Bacteria</taxon>
        <taxon>Pseudomonadati</taxon>
        <taxon>Pseudomonadota</taxon>
        <taxon>Betaproteobacteria</taxon>
        <taxon>Burkholderiales</taxon>
        <taxon>Oxalobacteraceae</taxon>
        <taxon>Telluria group</taxon>
        <taxon>Pseudoduganella</taxon>
    </lineage>
</organism>
<dbReference type="KEGG" id="masz:C9I28_15505"/>
<gene>
    <name evidence="1" type="ORF">C9I28_15505</name>
</gene>
<evidence type="ECO:0000313" key="1">
    <source>
        <dbReference type="EMBL" id="AVR96914.1"/>
    </source>
</evidence>
<dbReference type="RefSeq" id="WP_107142263.1">
    <property type="nucleotide sequence ID" value="NZ_CP028324.1"/>
</dbReference>
<dbReference type="AlphaFoldDB" id="A0A2R4CB90"/>
<proteinExistence type="predicted"/>
<evidence type="ECO:0000313" key="2">
    <source>
        <dbReference type="Proteomes" id="UP000240505"/>
    </source>
</evidence>
<reference evidence="1 2" key="1">
    <citation type="submission" date="2018-03" db="EMBL/GenBank/DDBJ databases">
        <title>Massilia armeniaca sp. nov., isolated from desert soil.</title>
        <authorList>
            <person name="Huang H."/>
            <person name="Ren M."/>
        </authorList>
    </citation>
    <scope>NUCLEOTIDE SEQUENCE [LARGE SCALE GENOMIC DNA]</scope>
    <source>
        <strain evidence="1 2">ZMN-3</strain>
    </source>
</reference>
<sequence>MIAACLEQGIPVFGWIGDAPTDAQTLSADLSRQFAQYKASRAPIAVAEYIRSCASSDKPAGRLRVVWDDERVLPAIGRYSLPKDSQ</sequence>
<name>A0A2R4CB90_9BURK</name>